<reference evidence="7 8" key="1">
    <citation type="journal article" date="2022" name="Int. J. Syst. Evol. Microbiol.">
        <title>Prevotella herbatica sp. nov., a plant polysaccharide-decomposing anaerobic bacterium isolated from a methanogenic reactor.</title>
        <authorList>
            <person name="Uek A."/>
            <person name="Tonouchi A."/>
            <person name="Kaku N."/>
            <person name="Ueki K."/>
        </authorList>
    </citation>
    <scope>NUCLEOTIDE SEQUENCE [LARGE SCALE GENOMIC DNA]</scope>
    <source>
        <strain evidence="7 8">WR041</strain>
    </source>
</reference>
<dbReference type="PANTHER" id="PTHR30028:SF0">
    <property type="entry name" value="PROTEIN ALUMINUM SENSITIVE 3"/>
    <property type="match status" value="1"/>
</dbReference>
<dbReference type="Proteomes" id="UP001319045">
    <property type="component" value="Chromosome"/>
</dbReference>
<evidence type="ECO:0000256" key="4">
    <source>
        <dbReference type="ARBA" id="ARBA00022989"/>
    </source>
</evidence>
<feature type="transmembrane region" description="Helical" evidence="6">
    <location>
        <begin position="84"/>
        <end position="103"/>
    </location>
</feature>
<protein>
    <submittedName>
        <fullName evidence="7">Uncharacterized protein</fullName>
    </submittedName>
</protein>
<evidence type="ECO:0000256" key="6">
    <source>
        <dbReference type="SAM" id="Phobius"/>
    </source>
</evidence>
<name>A0ABN6EEN6_9BACT</name>
<evidence type="ECO:0000256" key="1">
    <source>
        <dbReference type="ARBA" id="ARBA00004141"/>
    </source>
</evidence>
<feature type="transmembrane region" description="Helical" evidence="6">
    <location>
        <begin position="115"/>
        <end position="138"/>
    </location>
</feature>
<sequence>MGLAILFAVFSFKNMFDARYMIPVAGFLAGSMIESNSKSLETYYSGLKNHNAIYYYLLGNGATHGQAVNYFVKRALEKNMIPMLGKMAYILLGVTPMILWSMILSGTGVVDAVFMQILMLSAMLAAAPVSLLITLAVARAYSFDAYGQLKNMDKIA</sequence>
<accession>A0ABN6EEN6</accession>
<evidence type="ECO:0000313" key="7">
    <source>
        <dbReference type="EMBL" id="BCS84362.1"/>
    </source>
</evidence>
<comment type="similarity">
    <text evidence="2">Belongs to the UPF0014 family.</text>
</comment>
<keyword evidence="5 6" id="KW-0472">Membrane</keyword>
<dbReference type="EMBL" id="AP024484">
    <property type="protein sequence ID" value="BCS84362.1"/>
    <property type="molecule type" value="Genomic_DNA"/>
</dbReference>
<evidence type="ECO:0000313" key="8">
    <source>
        <dbReference type="Proteomes" id="UP001319045"/>
    </source>
</evidence>
<evidence type="ECO:0000256" key="5">
    <source>
        <dbReference type="ARBA" id="ARBA00023136"/>
    </source>
</evidence>
<proteinExistence type="inferred from homology"/>
<comment type="subcellular location">
    <subcellularLocation>
        <location evidence="1">Membrane</location>
        <topology evidence="1">Multi-pass membrane protein</topology>
    </subcellularLocation>
</comment>
<dbReference type="InterPro" id="IPR005226">
    <property type="entry name" value="UPF0014_fam"/>
</dbReference>
<evidence type="ECO:0000256" key="3">
    <source>
        <dbReference type="ARBA" id="ARBA00022692"/>
    </source>
</evidence>
<gene>
    <name evidence="7" type="ORF">prwr041_02550</name>
</gene>
<evidence type="ECO:0000256" key="2">
    <source>
        <dbReference type="ARBA" id="ARBA00005268"/>
    </source>
</evidence>
<keyword evidence="8" id="KW-1185">Reference proteome</keyword>
<keyword evidence="4 6" id="KW-1133">Transmembrane helix</keyword>
<keyword evidence="3 6" id="KW-0812">Transmembrane</keyword>
<dbReference type="Pfam" id="PF03649">
    <property type="entry name" value="UPF0014"/>
    <property type="match status" value="1"/>
</dbReference>
<organism evidence="7 8">
    <name type="scientific">Prevotella herbatica</name>
    <dbReference type="NCBI Taxonomy" id="2801997"/>
    <lineage>
        <taxon>Bacteria</taxon>
        <taxon>Pseudomonadati</taxon>
        <taxon>Bacteroidota</taxon>
        <taxon>Bacteroidia</taxon>
        <taxon>Bacteroidales</taxon>
        <taxon>Prevotellaceae</taxon>
        <taxon>Prevotella</taxon>
    </lineage>
</organism>
<dbReference type="PANTHER" id="PTHR30028">
    <property type="entry name" value="UPF0014 INNER MEMBRANE PROTEIN YBBM-RELATED"/>
    <property type="match status" value="1"/>
</dbReference>